<dbReference type="RefSeq" id="WP_306099784.1">
    <property type="nucleotide sequence ID" value="NZ_CP162602.1"/>
</dbReference>
<keyword evidence="1" id="KW-0732">Signal</keyword>
<organism evidence="2">
    <name type="scientific">Vibrio sp. HB236076</name>
    <dbReference type="NCBI Taxonomy" id="3232307"/>
    <lineage>
        <taxon>Bacteria</taxon>
        <taxon>Pseudomonadati</taxon>
        <taxon>Pseudomonadota</taxon>
        <taxon>Gammaproteobacteria</taxon>
        <taxon>Vibrionales</taxon>
        <taxon>Vibrionaceae</taxon>
        <taxon>Vibrio</taxon>
    </lineage>
</organism>
<name>A0AB39HK04_9VIBR</name>
<gene>
    <name evidence="2" type="ORF">AB0763_13885</name>
</gene>
<reference evidence="2" key="1">
    <citation type="submission" date="2024-07" db="EMBL/GenBank/DDBJ databases">
        <title>Genome Analysis of a Potential Novel Vibrio Species Secreting pH- and Thermo-stable Alginate Lyase and its Application in Producing Alginate Oligosaccharides.</title>
        <authorList>
            <person name="Huang H."/>
            <person name="Bao K."/>
        </authorList>
    </citation>
    <scope>NUCLEOTIDE SEQUENCE</scope>
    <source>
        <strain evidence="2">HB236076</strain>
        <plasmid evidence="2">p-HB236076</plasmid>
    </source>
</reference>
<sequence length="50" mass="5294">MIKQLTAALLAVSFIAAPAMAASQQNEQNQGKPADYIKIVGVSEYNNNGN</sequence>
<feature type="chain" id="PRO_5044350026" evidence="1">
    <location>
        <begin position="22"/>
        <end position="50"/>
    </location>
</feature>
<feature type="signal peptide" evidence="1">
    <location>
        <begin position="1"/>
        <end position="21"/>
    </location>
</feature>
<geneLocation type="plasmid" evidence="2">
    <name>p-HB236076</name>
</geneLocation>
<proteinExistence type="predicted"/>
<keyword evidence="2" id="KW-0614">Plasmid</keyword>
<dbReference type="KEGG" id="vih:AB0763_13885"/>
<evidence type="ECO:0000256" key="1">
    <source>
        <dbReference type="SAM" id="SignalP"/>
    </source>
</evidence>
<protein>
    <submittedName>
        <fullName evidence="2">Uncharacterized protein</fullName>
    </submittedName>
</protein>
<accession>A0AB39HK04</accession>
<dbReference type="EMBL" id="CP162602">
    <property type="protein sequence ID" value="XDK26870.1"/>
    <property type="molecule type" value="Genomic_DNA"/>
</dbReference>
<evidence type="ECO:0000313" key="2">
    <source>
        <dbReference type="EMBL" id="XDK26870.1"/>
    </source>
</evidence>
<dbReference type="AlphaFoldDB" id="A0AB39HK04"/>